<dbReference type="InterPro" id="IPR043171">
    <property type="entry name" value="Ap4A_phos1/2-like"/>
</dbReference>
<dbReference type="InParanoid" id="A0A151GHA3"/>
<proteinExistence type="predicted"/>
<evidence type="ECO:0000259" key="3">
    <source>
        <dbReference type="Pfam" id="PF19327"/>
    </source>
</evidence>
<dbReference type="SUPFAM" id="SSF54197">
    <property type="entry name" value="HIT-like"/>
    <property type="match status" value="1"/>
</dbReference>
<dbReference type="InterPro" id="IPR009163">
    <property type="entry name" value="Ap4A_phos1/2"/>
</dbReference>
<dbReference type="GO" id="GO:0005524">
    <property type="term" value="F:ATP binding"/>
    <property type="evidence" value="ECO:0007669"/>
    <property type="project" value="InterPro"/>
</dbReference>
<gene>
    <name evidence="4" type="ORF">DCS_03466</name>
</gene>
<keyword evidence="5" id="KW-1185">Reference proteome</keyword>
<dbReference type="RefSeq" id="XP_040655818.1">
    <property type="nucleotide sequence ID" value="XM_040800785.1"/>
</dbReference>
<dbReference type="Gene3D" id="3.30.428.70">
    <property type="match status" value="1"/>
</dbReference>
<dbReference type="AlphaFoldDB" id="A0A151GHA3"/>
<dbReference type="EMBL" id="LAYC01000002">
    <property type="protein sequence ID" value="KYK56466.1"/>
    <property type="molecule type" value="Genomic_DNA"/>
</dbReference>
<dbReference type="InterPro" id="IPR036265">
    <property type="entry name" value="HIT-like_sf"/>
</dbReference>
<evidence type="ECO:0000259" key="2">
    <source>
        <dbReference type="Pfam" id="PF09830"/>
    </source>
</evidence>
<dbReference type="GO" id="GO:0009117">
    <property type="term" value="P:nucleotide metabolic process"/>
    <property type="evidence" value="ECO:0007669"/>
    <property type="project" value="InterPro"/>
</dbReference>
<organism evidence="4 5">
    <name type="scientific">Drechmeria coniospora</name>
    <name type="common">Nematophagous fungus</name>
    <name type="synonym">Meria coniospora</name>
    <dbReference type="NCBI Taxonomy" id="98403"/>
    <lineage>
        <taxon>Eukaryota</taxon>
        <taxon>Fungi</taxon>
        <taxon>Dikarya</taxon>
        <taxon>Ascomycota</taxon>
        <taxon>Pezizomycotina</taxon>
        <taxon>Sordariomycetes</taxon>
        <taxon>Hypocreomycetidae</taxon>
        <taxon>Hypocreales</taxon>
        <taxon>Ophiocordycipitaceae</taxon>
        <taxon>Drechmeria</taxon>
    </lineage>
</organism>
<feature type="region of interest" description="Disordered" evidence="1">
    <location>
        <begin position="78"/>
        <end position="99"/>
    </location>
</feature>
<feature type="domain" description="ATP adenylyltransferase C-terminal" evidence="2">
    <location>
        <begin position="215"/>
        <end position="342"/>
    </location>
</feature>
<evidence type="ECO:0000256" key="1">
    <source>
        <dbReference type="SAM" id="MobiDB-lite"/>
    </source>
</evidence>
<comment type="caution">
    <text evidence="4">The sequence shown here is derived from an EMBL/GenBank/DDBJ whole genome shotgun (WGS) entry which is preliminary data.</text>
</comment>
<dbReference type="InterPro" id="IPR045759">
    <property type="entry name" value="Ap4A_phos1/2_N"/>
</dbReference>
<dbReference type="Pfam" id="PF19327">
    <property type="entry name" value="Ap4A_phos_N"/>
    <property type="match status" value="1"/>
</dbReference>
<evidence type="ECO:0000313" key="5">
    <source>
        <dbReference type="Proteomes" id="UP000076580"/>
    </source>
</evidence>
<evidence type="ECO:0000313" key="4">
    <source>
        <dbReference type="EMBL" id="KYK56466.1"/>
    </source>
</evidence>
<reference evidence="4 5" key="1">
    <citation type="journal article" date="2016" name="Sci. Rep.">
        <title>Insights into Adaptations to a Near-Obligate Nematode Endoparasitic Lifestyle from the Finished Genome of Drechmeria coniospora.</title>
        <authorList>
            <person name="Zhang L."/>
            <person name="Zhou Z."/>
            <person name="Guo Q."/>
            <person name="Fokkens L."/>
            <person name="Miskei M."/>
            <person name="Pocsi I."/>
            <person name="Zhang W."/>
            <person name="Chen M."/>
            <person name="Wang L."/>
            <person name="Sun Y."/>
            <person name="Donzelli B.G."/>
            <person name="Gibson D.M."/>
            <person name="Nelson D.R."/>
            <person name="Luo J.G."/>
            <person name="Rep M."/>
            <person name="Liu H."/>
            <person name="Yang S."/>
            <person name="Wang J."/>
            <person name="Krasnoff S.B."/>
            <person name="Xu Y."/>
            <person name="Molnar I."/>
            <person name="Lin M."/>
        </authorList>
    </citation>
    <scope>NUCLEOTIDE SEQUENCE [LARGE SCALE GENOMIC DNA]</scope>
    <source>
        <strain evidence="4 5">ARSEF 6962</strain>
    </source>
</reference>
<accession>A0A151GHA3</accession>
<dbReference type="Pfam" id="PF09830">
    <property type="entry name" value="ATP_transf"/>
    <property type="match status" value="1"/>
</dbReference>
<feature type="domain" description="Ap4A phosphorylase 1/2 N-terminal" evidence="3">
    <location>
        <begin position="34"/>
        <end position="192"/>
    </location>
</feature>
<dbReference type="PANTHER" id="PTHR38420:SF3">
    <property type="entry name" value="5',5'''-P-1,P-4-TETRAPHOSPHATE PHOSPHORYLASE 2"/>
    <property type="match status" value="1"/>
</dbReference>
<protein>
    <submittedName>
        <fullName evidence="4">5',5'''-P-1,P-4-tetraphosphate phosphorylase 2</fullName>
    </submittedName>
</protein>
<name>A0A151GHA3_DRECN</name>
<dbReference type="FunCoup" id="A0A151GHA3">
    <property type="interactions" value="177"/>
</dbReference>
<dbReference type="PANTHER" id="PTHR38420">
    <property type="entry name" value="AP-4-A PHOSPHORYLASE II"/>
    <property type="match status" value="1"/>
</dbReference>
<dbReference type="InterPro" id="IPR019200">
    <property type="entry name" value="ATP_adenylylTrfase_C"/>
</dbReference>
<dbReference type="Proteomes" id="UP000076580">
    <property type="component" value="Chromosome 02"/>
</dbReference>
<dbReference type="GO" id="GO:0003877">
    <property type="term" value="F:ATP:ADP adenylyltransferase activity"/>
    <property type="evidence" value="ECO:0007669"/>
    <property type="project" value="InterPro"/>
</dbReference>
<sequence length="353" mass="38036">MLPALTRPQLMESHNDSHFKAYAMPVVIMPGPRSPANLPDLVRTAFAKARSAGDLSYFPTQVTTLLVGTIPLRFSPALANKPRAPPASPSQKPADPFANPPPSLHLCPLGPAHYLVLNKFAIVPEHFILATNEFKPQSHVLEEADLGATLACIGAYEGHGHAAGLFAFFNGGEHSGASQPHRHLQMLPVARMRDGLEEHSAWNLLADEADQLQRAPFVAFTETISLNTSPADLHEKYLKLYRRACRAVAAQTGLAWDGPEPPAEGEALISYNLAMTKNTIVVLPRLAEGAAVAERSGEPVGRLALNGTLLAGTALVKMESEWEALKDDPRGLADALRAIGIPREEFDGKAQKL</sequence>
<dbReference type="STRING" id="98403.A0A151GHA3"/>
<dbReference type="GeneID" id="63716109"/>